<evidence type="ECO:0000313" key="1">
    <source>
        <dbReference type="EMBL" id="KAF5961738.1"/>
    </source>
</evidence>
<name>A0A7J7IBZ3_CAMSI</name>
<evidence type="ECO:0000313" key="2">
    <source>
        <dbReference type="Proteomes" id="UP000593564"/>
    </source>
</evidence>
<protein>
    <recommendedName>
        <fullName evidence="3">HMA domain-containing protein</fullName>
    </recommendedName>
</protein>
<sequence length="206" mass="22167">MATINSGFSTLCSIYRPKSRTLASSSSSSISLRMLQIQVHGNNVNGNPASALVMSNNKYLQRRRAIVVTSVAEEDTLIPEEAAEEIDNIDNNNTEEIKAPEDASTTMTDQPVSVPVSPSDILTMFFQAEGAMNESAIPTVTNALEETEGITNLKVQVVEGIATVELTKQTTVQATGVASNLVEIIQGSGFKLQTLNLSFEDEEDII</sequence>
<dbReference type="GO" id="GO:0009507">
    <property type="term" value="C:chloroplast"/>
    <property type="evidence" value="ECO:0007669"/>
    <property type="project" value="TreeGrafter"/>
</dbReference>
<gene>
    <name evidence="1" type="ORF">HYC85_002947</name>
</gene>
<dbReference type="SUPFAM" id="SSF55008">
    <property type="entry name" value="HMA, heavy metal-associated domain"/>
    <property type="match status" value="1"/>
</dbReference>
<organism evidence="1 2">
    <name type="scientific">Camellia sinensis</name>
    <name type="common">Tea plant</name>
    <name type="synonym">Thea sinensis</name>
    <dbReference type="NCBI Taxonomy" id="4442"/>
    <lineage>
        <taxon>Eukaryota</taxon>
        <taxon>Viridiplantae</taxon>
        <taxon>Streptophyta</taxon>
        <taxon>Embryophyta</taxon>
        <taxon>Tracheophyta</taxon>
        <taxon>Spermatophyta</taxon>
        <taxon>Magnoliopsida</taxon>
        <taxon>eudicotyledons</taxon>
        <taxon>Gunneridae</taxon>
        <taxon>Pentapetalae</taxon>
        <taxon>asterids</taxon>
        <taxon>Ericales</taxon>
        <taxon>Theaceae</taxon>
        <taxon>Camellia</taxon>
    </lineage>
</organism>
<dbReference type="GO" id="GO:0046872">
    <property type="term" value="F:metal ion binding"/>
    <property type="evidence" value="ECO:0007669"/>
    <property type="project" value="InterPro"/>
</dbReference>
<dbReference type="EMBL" id="JACBKZ010000001">
    <property type="protein sequence ID" value="KAF5961738.1"/>
    <property type="molecule type" value="Genomic_DNA"/>
</dbReference>
<accession>A0A7J7IBZ3</accession>
<dbReference type="Gene3D" id="3.30.70.100">
    <property type="match status" value="1"/>
</dbReference>
<dbReference type="AlphaFoldDB" id="A0A7J7IBZ3"/>
<dbReference type="Proteomes" id="UP000593564">
    <property type="component" value="Unassembled WGS sequence"/>
</dbReference>
<reference evidence="1 2" key="2">
    <citation type="submission" date="2020-07" db="EMBL/GenBank/DDBJ databases">
        <title>Genome assembly of wild tea tree DASZ reveals pedigree and selection history of tea varieties.</title>
        <authorList>
            <person name="Zhang W."/>
        </authorList>
    </citation>
    <scope>NUCLEOTIDE SEQUENCE [LARGE SCALE GENOMIC DNA]</scope>
    <source>
        <strain evidence="2">cv. G240</strain>
        <tissue evidence="1">Leaf</tissue>
    </source>
</reference>
<dbReference type="PANTHER" id="PTHR35756">
    <property type="entry name" value="OS05G0337400 PROTEIN"/>
    <property type="match status" value="1"/>
</dbReference>
<comment type="caution">
    <text evidence="1">The sequence shown here is derived from an EMBL/GenBank/DDBJ whole genome shotgun (WGS) entry which is preliminary data.</text>
</comment>
<reference evidence="2" key="1">
    <citation type="journal article" date="2020" name="Nat. Commun.">
        <title>Genome assembly of wild tea tree DASZ reveals pedigree and selection history of tea varieties.</title>
        <authorList>
            <person name="Zhang W."/>
            <person name="Zhang Y."/>
            <person name="Qiu H."/>
            <person name="Guo Y."/>
            <person name="Wan H."/>
            <person name="Zhang X."/>
            <person name="Scossa F."/>
            <person name="Alseekh S."/>
            <person name="Zhang Q."/>
            <person name="Wang P."/>
            <person name="Xu L."/>
            <person name="Schmidt M.H."/>
            <person name="Jia X."/>
            <person name="Li D."/>
            <person name="Zhu A."/>
            <person name="Guo F."/>
            <person name="Chen W."/>
            <person name="Ni D."/>
            <person name="Usadel B."/>
            <person name="Fernie A.R."/>
            <person name="Wen W."/>
        </authorList>
    </citation>
    <scope>NUCLEOTIDE SEQUENCE [LARGE SCALE GENOMIC DNA]</scope>
    <source>
        <strain evidence="2">cv. G240</strain>
    </source>
</reference>
<proteinExistence type="predicted"/>
<keyword evidence="2" id="KW-1185">Reference proteome</keyword>
<dbReference type="InterPro" id="IPR036163">
    <property type="entry name" value="HMA_dom_sf"/>
</dbReference>
<dbReference type="PANTHER" id="PTHR35756:SF1">
    <property type="entry name" value="OS05G0337400 PROTEIN"/>
    <property type="match status" value="1"/>
</dbReference>
<evidence type="ECO:0008006" key="3">
    <source>
        <dbReference type="Google" id="ProtNLM"/>
    </source>
</evidence>